<sequence length="168" mass="17375">MIASHVSRLAVRSTAAALGFGLALTLVAAAPAAALDNGTQVLTGGFNQGPNVDTIFTSPGMTTALPPDYPSTGQGETAVQVRMPAGDLSNLRVHVVTQTIPVSGNLRVNLRINGANTVLTCKVTGTGDCATKKSKVVSIGKGDLLAIRIRSTLVDEGNFTLTYSFEFD</sequence>
<dbReference type="AlphaFoldDB" id="A0AAW9RMY1"/>
<feature type="chain" id="PRO_5043824524" description="DUF4402 domain-containing protein" evidence="1">
    <location>
        <begin position="29"/>
        <end position="168"/>
    </location>
</feature>
<dbReference type="EMBL" id="JAZHOF010000001">
    <property type="protein sequence ID" value="MEJ8570253.1"/>
    <property type="molecule type" value="Genomic_DNA"/>
</dbReference>
<evidence type="ECO:0000256" key="1">
    <source>
        <dbReference type="SAM" id="SignalP"/>
    </source>
</evidence>
<accession>A0AAW9RMY1</accession>
<keyword evidence="3" id="KW-1185">Reference proteome</keyword>
<protein>
    <recommendedName>
        <fullName evidence="4">DUF4402 domain-containing protein</fullName>
    </recommendedName>
</protein>
<evidence type="ECO:0000313" key="2">
    <source>
        <dbReference type="EMBL" id="MEJ8570253.1"/>
    </source>
</evidence>
<dbReference type="Proteomes" id="UP001378188">
    <property type="component" value="Unassembled WGS sequence"/>
</dbReference>
<proteinExistence type="predicted"/>
<evidence type="ECO:0000313" key="3">
    <source>
        <dbReference type="Proteomes" id="UP001378188"/>
    </source>
</evidence>
<dbReference type="RefSeq" id="WP_340327985.1">
    <property type="nucleotide sequence ID" value="NZ_JAZHOF010000001.1"/>
</dbReference>
<keyword evidence="1" id="KW-0732">Signal</keyword>
<organism evidence="2 3">
    <name type="scientific">Microbaculum marinum</name>
    <dbReference type="NCBI Taxonomy" id="1764581"/>
    <lineage>
        <taxon>Bacteria</taxon>
        <taxon>Pseudomonadati</taxon>
        <taxon>Pseudomonadota</taxon>
        <taxon>Alphaproteobacteria</taxon>
        <taxon>Hyphomicrobiales</taxon>
        <taxon>Tepidamorphaceae</taxon>
        <taxon>Microbaculum</taxon>
    </lineage>
</organism>
<reference evidence="2 3" key="1">
    <citation type="submission" date="2024-02" db="EMBL/GenBank/DDBJ databases">
        <title>Genome analysis and characterization of Microbaculum marinisediminis sp. nov., isolated from marine sediment.</title>
        <authorList>
            <person name="Du Z.-J."/>
            <person name="Ye Y.-Q."/>
            <person name="Zhang Z.-R."/>
            <person name="Yuan S.-M."/>
            <person name="Zhang X.-Y."/>
        </authorList>
    </citation>
    <scope>NUCLEOTIDE SEQUENCE [LARGE SCALE GENOMIC DNA]</scope>
    <source>
        <strain evidence="2 3">SDUM1044001</strain>
    </source>
</reference>
<name>A0AAW9RMY1_9HYPH</name>
<comment type="caution">
    <text evidence="2">The sequence shown here is derived from an EMBL/GenBank/DDBJ whole genome shotgun (WGS) entry which is preliminary data.</text>
</comment>
<gene>
    <name evidence="2" type="ORF">V3328_02110</name>
</gene>
<evidence type="ECO:0008006" key="4">
    <source>
        <dbReference type="Google" id="ProtNLM"/>
    </source>
</evidence>
<feature type="signal peptide" evidence="1">
    <location>
        <begin position="1"/>
        <end position="28"/>
    </location>
</feature>